<sequence>MKIVVIPSGFKESLSAEEVGMAIKQGIDKVDNSHDVNVIPMVDGGEGFAKTIVKLKAGKLIHHKVTGPIGEEIDAYYGVFYENGLQTAVIEMAVIAGLKNVPKHMRNPLKTTTYGVGEMILKAIEDGAERILIGCGDSGTNDGGIGMAQALGVRCFDATGHQIQVVGGGDIHHIHKIDYSDLNVDIKRIPIDVAVNWDNILCGESGVAKVYGPQKGATPEQVALLARNLEYLAELYGEISTKDLKYGQGTGASGGLGAGLIAICGAKLHPRFEIIMKYIQISDAIQNADLVFTAEGCLDYQTPHGKIPSEVARIAKVYQKPVIALAGTIGKNAKINYDNGIDAFVSIIPQPATLEDAMMDASRWLKNCAENAMRKVMIGIIIGKAMKSHVV</sequence>
<dbReference type="RefSeq" id="WP_095117588.1">
    <property type="nucleotide sequence ID" value="NZ_BMCB01000004.1"/>
</dbReference>
<reference evidence="5" key="1">
    <citation type="journal article" date="2014" name="Int. J. Syst. Evol. Microbiol.">
        <title>Complete genome of a new Firmicutes species belonging to the dominant human colonic microbiota ('Ruminococcus bicirculans') reveals two chromosomes and a selective capacity to utilize plant glucans.</title>
        <authorList>
            <consortium name="NISC Comparative Sequencing Program"/>
            <person name="Wegmann U."/>
            <person name="Louis P."/>
            <person name="Goesmann A."/>
            <person name="Henrissat B."/>
            <person name="Duncan S.H."/>
            <person name="Flint H.J."/>
        </authorList>
    </citation>
    <scope>NUCLEOTIDE SEQUENCE</scope>
    <source>
        <strain evidence="5">CCM 4175</strain>
    </source>
</reference>
<dbReference type="OrthoDB" id="9774290at2"/>
<evidence type="ECO:0000313" key="7">
    <source>
        <dbReference type="Proteomes" id="UP000243706"/>
    </source>
</evidence>
<dbReference type="Proteomes" id="UP000243706">
    <property type="component" value="Chromosome 1"/>
</dbReference>
<evidence type="ECO:0000313" key="5">
    <source>
        <dbReference type="EMBL" id="GGA86142.1"/>
    </source>
</evidence>
<keyword evidence="2 4" id="KW-0808">Transferase</keyword>
<dbReference type="NCBIfam" id="TIGR00045">
    <property type="entry name" value="glycerate kinase"/>
    <property type="match status" value="1"/>
</dbReference>
<reference evidence="8" key="3">
    <citation type="journal article" date="2019" name="Int. J. Syst. Evol. Microbiol.">
        <title>The Global Catalogue of Microorganisms (GCM) 10K type strain sequencing project: providing services to taxonomists for standard genome sequencing and annotation.</title>
        <authorList>
            <consortium name="The Broad Institute Genomics Platform"/>
            <consortium name="The Broad Institute Genome Sequencing Center for Infectious Disease"/>
            <person name="Wu L."/>
            <person name="Ma J."/>
        </authorList>
    </citation>
    <scope>NUCLEOTIDE SEQUENCE [LARGE SCALE GENOMIC DNA]</scope>
    <source>
        <strain evidence="8">CCM 4175</strain>
    </source>
</reference>
<dbReference type="Gene3D" id="3.40.50.10350">
    <property type="entry name" value="Glycerate kinase, domain 1"/>
    <property type="match status" value="1"/>
</dbReference>
<dbReference type="KEGG" id="smus:C7J88_05255"/>
<protein>
    <submittedName>
        <fullName evidence="6">Glycerate kinase</fullName>
        <ecNumber evidence="6">2.7.1.31</ecNumber>
    </submittedName>
</protein>
<dbReference type="Pfam" id="PF02595">
    <property type="entry name" value="Gly_kinase"/>
    <property type="match status" value="1"/>
</dbReference>
<dbReference type="InterPro" id="IPR036129">
    <property type="entry name" value="Glycerate_kinase_sf"/>
</dbReference>
<dbReference type="PANTHER" id="PTHR21599:SF0">
    <property type="entry name" value="GLYCERATE KINASE"/>
    <property type="match status" value="1"/>
</dbReference>
<dbReference type="InterPro" id="IPR018197">
    <property type="entry name" value="Glycerate_kinase_RE-like"/>
</dbReference>
<evidence type="ECO:0000256" key="3">
    <source>
        <dbReference type="ARBA" id="ARBA00022777"/>
    </source>
</evidence>
<evidence type="ECO:0000256" key="4">
    <source>
        <dbReference type="PIRNR" id="PIRNR006078"/>
    </source>
</evidence>
<accession>A0A240C7R2</accession>
<keyword evidence="3 4" id="KW-0418">Kinase</keyword>
<reference evidence="6 7" key="2">
    <citation type="submission" date="2017-06" db="EMBL/GenBank/DDBJ databases">
        <authorList>
            <consortium name="Pathogen Informatics"/>
        </authorList>
    </citation>
    <scope>NUCLEOTIDE SEQUENCE [LARGE SCALE GENOMIC DNA]</scope>
    <source>
        <strain evidence="6 7">NCTC13833</strain>
    </source>
</reference>
<comment type="similarity">
    <text evidence="1 4">Belongs to the glycerate kinase type-1 family.</text>
</comment>
<dbReference type="InterPro" id="IPR004381">
    <property type="entry name" value="Glycerate_kinase"/>
</dbReference>
<dbReference type="EMBL" id="BMCB01000004">
    <property type="protein sequence ID" value="GGA86142.1"/>
    <property type="molecule type" value="Genomic_DNA"/>
</dbReference>
<dbReference type="PANTHER" id="PTHR21599">
    <property type="entry name" value="GLYCERATE KINASE"/>
    <property type="match status" value="1"/>
</dbReference>
<evidence type="ECO:0000313" key="8">
    <source>
        <dbReference type="Proteomes" id="UP000652995"/>
    </source>
</evidence>
<evidence type="ECO:0000313" key="6">
    <source>
        <dbReference type="EMBL" id="SNW03602.1"/>
    </source>
</evidence>
<evidence type="ECO:0000256" key="2">
    <source>
        <dbReference type="ARBA" id="ARBA00022679"/>
    </source>
</evidence>
<dbReference type="Proteomes" id="UP000652995">
    <property type="component" value="Unassembled WGS sequence"/>
</dbReference>
<dbReference type="SUPFAM" id="SSF110738">
    <property type="entry name" value="Glycerate kinase I"/>
    <property type="match status" value="1"/>
</dbReference>
<dbReference type="GO" id="GO:0031388">
    <property type="term" value="P:organic acid phosphorylation"/>
    <property type="evidence" value="ECO:0007669"/>
    <property type="project" value="UniProtKB-UniRule"/>
</dbReference>
<dbReference type="GO" id="GO:0008887">
    <property type="term" value="F:glycerate kinase activity"/>
    <property type="evidence" value="ECO:0007669"/>
    <property type="project" value="UniProtKB-UniRule"/>
</dbReference>
<organism evidence="6 7">
    <name type="scientific">Staphylococcus muscae</name>
    <dbReference type="NCBI Taxonomy" id="1294"/>
    <lineage>
        <taxon>Bacteria</taxon>
        <taxon>Bacillati</taxon>
        <taxon>Bacillota</taxon>
        <taxon>Bacilli</taxon>
        <taxon>Bacillales</taxon>
        <taxon>Staphylococcaceae</taxon>
        <taxon>Staphylococcus</taxon>
    </lineage>
</organism>
<proteinExistence type="inferred from homology"/>
<keyword evidence="8" id="KW-1185">Reference proteome</keyword>
<dbReference type="PIRSF" id="PIRSF006078">
    <property type="entry name" value="GlxK"/>
    <property type="match status" value="1"/>
</dbReference>
<dbReference type="InterPro" id="IPR018193">
    <property type="entry name" value="Glyc_kinase_flavodox-like_fold"/>
</dbReference>
<gene>
    <name evidence="6" type="primary">glxK_1</name>
    <name evidence="5" type="ORF">GCM10007183_07880</name>
    <name evidence="6" type="ORF">SAMEA4412661_01718</name>
</gene>
<dbReference type="EMBL" id="LT906464">
    <property type="protein sequence ID" value="SNW03602.1"/>
    <property type="molecule type" value="Genomic_DNA"/>
</dbReference>
<dbReference type="EC" id="2.7.1.31" evidence="6"/>
<reference evidence="5" key="4">
    <citation type="submission" date="2024-05" db="EMBL/GenBank/DDBJ databases">
        <authorList>
            <person name="Sun Q."/>
            <person name="Sedlacek I."/>
        </authorList>
    </citation>
    <scope>NUCLEOTIDE SEQUENCE</scope>
    <source>
        <strain evidence="5">CCM 4175</strain>
    </source>
</reference>
<name>A0A240C7R2_9STAP</name>
<dbReference type="AlphaFoldDB" id="A0A240C7R2"/>
<evidence type="ECO:0000256" key="1">
    <source>
        <dbReference type="ARBA" id="ARBA00006284"/>
    </source>
</evidence>
<dbReference type="Gene3D" id="3.90.1510.10">
    <property type="entry name" value="Glycerate kinase, domain 2"/>
    <property type="match status" value="1"/>
</dbReference>